<dbReference type="PANTHER" id="PTHR33022">
    <property type="entry name" value="DUF1985 DOMAIN-CONTAINING PROTEIN"/>
    <property type="match status" value="1"/>
</dbReference>
<dbReference type="EMBL" id="JAIVGD010000015">
    <property type="protein sequence ID" value="KAH0758621.1"/>
    <property type="molecule type" value="Genomic_DNA"/>
</dbReference>
<name>A0ABQ7V3H7_SOLTU</name>
<dbReference type="Proteomes" id="UP000826656">
    <property type="component" value="Unassembled WGS sequence"/>
</dbReference>
<evidence type="ECO:0000313" key="1">
    <source>
        <dbReference type="EMBL" id="KAH0758621.1"/>
    </source>
</evidence>
<keyword evidence="2" id="KW-1185">Reference proteome</keyword>
<accession>A0ABQ7V3H7</accession>
<reference evidence="1 2" key="1">
    <citation type="journal article" date="2021" name="bioRxiv">
        <title>Chromosome-scale and haplotype-resolved genome assembly of a tetraploid potato cultivar.</title>
        <authorList>
            <person name="Sun H."/>
            <person name="Jiao W.-B."/>
            <person name="Krause K."/>
            <person name="Campoy J.A."/>
            <person name="Goel M."/>
            <person name="Folz-Donahue K."/>
            <person name="Kukat C."/>
            <person name="Huettel B."/>
            <person name="Schneeberger K."/>
        </authorList>
    </citation>
    <scope>NUCLEOTIDE SEQUENCE [LARGE SCALE GENOMIC DNA]</scope>
    <source>
        <strain evidence="1">SolTubOtavaFocal</strain>
        <tissue evidence="1">Leaves</tissue>
    </source>
</reference>
<protein>
    <submittedName>
        <fullName evidence="1">Uncharacterized protein</fullName>
    </submittedName>
</protein>
<gene>
    <name evidence="1" type="ORF">KY290_022114</name>
</gene>
<organism evidence="1 2">
    <name type="scientific">Solanum tuberosum</name>
    <name type="common">Potato</name>
    <dbReference type="NCBI Taxonomy" id="4113"/>
    <lineage>
        <taxon>Eukaryota</taxon>
        <taxon>Viridiplantae</taxon>
        <taxon>Streptophyta</taxon>
        <taxon>Embryophyta</taxon>
        <taxon>Tracheophyta</taxon>
        <taxon>Spermatophyta</taxon>
        <taxon>Magnoliopsida</taxon>
        <taxon>eudicotyledons</taxon>
        <taxon>Gunneridae</taxon>
        <taxon>Pentapetalae</taxon>
        <taxon>asterids</taxon>
        <taxon>lamiids</taxon>
        <taxon>Solanales</taxon>
        <taxon>Solanaceae</taxon>
        <taxon>Solanoideae</taxon>
        <taxon>Solaneae</taxon>
        <taxon>Solanum</taxon>
    </lineage>
</organism>
<sequence length="131" mass="15685">MQPKCIIQTCTFSVCIRYKSLLKCIRYKHKINDMYYSGSIIQKMYYSVSIRYTKFTKMYQIHSAFAEFLSDEINISSNGFRADYLRTRYEALLWRYNTEMAKSDYISDKDDHLKLKGRFTPPHQDDLVLVE</sequence>
<dbReference type="PANTHER" id="PTHR33022:SF13">
    <property type="entry name" value="UBIQUITIN-LIKE PROTEASE FAMILY PROFILE DOMAIN-CONTAINING PROTEIN"/>
    <property type="match status" value="1"/>
</dbReference>
<proteinExistence type="predicted"/>
<evidence type="ECO:0000313" key="2">
    <source>
        <dbReference type="Proteomes" id="UP000826656"/>
    </source>
</evidence>
<comment type="caution">
    <text evidence="1">The sequence shown here is derived from an EMBL/GenBank/DDBJ whole genome shotgun (WGS) entry which is preliminary data.</text>
</comment>